<dbReference type="SUPFAM" id="SSF50156">
    <property type="entry name" value="PDZ domain-like"/>
    <property type="match status" value="1"/>
</dbReference>
<evidence type="ECO:0000256" key="13">
    <source>
        <dbReference type="ARBA" id="ARBA00023038"/>
    </source>
</evidence>
<keyword evidence="8" id="KW-0677">Repeat</keyword>
<dbReference type="PROSITE" id="PS50106">
    <property type="entry name" value="PDZ"/>
    <property type="match status" value="1"/>
</dbReference>
<evidence type="ECO:0000256" key="14">
    <source>
        <dbReference type="PROSITE-ProRule" id="PRU00125"/>
    </source>
</evidence>
<keyword evidence="10" id="KW-0418">Kinase</keyword>
<dbReference type="Pfam" id="PF00595">
    <property type="entry name" value="PDZ"/>
    <property type="match status" value="1"/>
</dbReference>
<evidence type="ECO:0000256" key="11">
    <source>
        <dbReference type="ARBA" id="ARBA00022833"/>
    </source>
</evidence>
<dbReference type="PANTHER" id="PTHR46485">
    <property type="entry name" value="LIM DOMAIN KINASE 1"/>
    <property type="match status" value="1"/>
</dbReference>
<dbReference type="GO" id="GO:0046872">
    <property type="term" value="F:metal ion binding"/>
    <property type="evidence" value="ECO:0007669"/>
    <property type="project" value="UniProtKB-KW"/>
</dbReference>
<comment type="caution">
    <text evidence="19">The sequence shown here is derived from an EMBL/GenBank/DDBJ whole genome shotgun (WGS) entry which is preliminary data.</text>
</comment>
<dbReference type="Pfam" id="PF00412">
    <property type="entry name" value="LIM"/>
    <property type="match status" value="2"/>
</dbReference>
<dbReference type="GO" id="GO:0005524">
    <property type="term" value="F:ATP binding"/>
    <property type="evidence" value="ECO:0007669"/>
    <property type="project" value="UniProtKB-UniRule"/>
</dbReference>
<evidence type="ECO:0000313" key="20">
    <source>
        <dbReference type="Proteomes" id="UP001461498"/>
    </source>
</evidence>
<evidence type="ECO:0000259" key="16">
    <source>
        <dbReference type="PROSITE" id="PS50011"/>
    </source>
</evidence>
<name>A0AAW1CHX5_9HEMI</name>
<keyword evidence="5" id="KW-0723">Serine/threonine-protein kinase</keyword>
<evidence type="ECO:0000313" key="19">
    <source>
        <dbReference type="EMBL" id="KAK9497168.1"/>
    </source>
</evidence>
<feature type="domain" description="LIM zinc-binding" evidence="17">
    <location>
        <begin position="44"/>
        <end position="105"/>
    </location>
</feature>
<dbReference type="GO" id="GO:0030036">
    <property type="term" value="P:actin cytoskeleton organization"/>
    <property type="evidence" value="ECO:0007669"/>
    <property type="project" value="TreeGrafter"/>
</dbReference>
<dbReference type="SMART" id="SM00132">
    <property type="entry name" value="LIM"/>
    <property type="match status" value="1"/>
</dbReference>
<sequence>MEDFCNNNTDIFRCSACDVPLKEWYFEKDSLLFCKQDFLKNFGESCQSCGQVITGPIMLAGNHRFHSECFRCIICLCIIGEGDFYVLVERSRLYCGRCYTANVECSLTPRSIPHSIRIVEVPPSGGKGRPIKLTIDIENDEVSANSSPPTVKIAQFIFNVMGKVVKLMTTIVEAAVEFCCLLTRYRLDICGDKVALQVGDKILEVNGVPVCKQAFTDIENMINYSESVLQLTIERDCVPKIYKKTVLDESEKTITEVKSSVDRERIFRKKDEGYMSCSRSRQLRKGRHSPAKERSSSLSRLLEGFFSCHLKSEISRAKSFKEEQRNPRIFRSSDLVKGDLLGQGFFGQVYRVTHKESGEVMVLKELYRFDDEAQKSFLNEVAVLKSLHHKNVLSFIGVLYKDKRLHLITEYISGGTLRDVLKDMTRVLTWLDRVKLAKDIASGMNYLHSQNIIHRDLNSHNCLVREDNSVVVADFGLARNISQSGSSRPPKTLDIAARYKKKKISRKYRKKRYTVVGNPYWMAPEMMRGNKYDEKVDVFSYGIVLCEIIGRVYADPDILPRSPDFGLNQEAFIEKFCDTCPECFYRIAFLSCDLDPDRR</sequence>
<dbReference type="InterPro" id="IPR001781">
    <property type="entry name" value="Znf_LIM"/>
</dbReference>
<keyword evidence="11 14" id="KW-0862">Zinc</keyword>
<dbReference type="Gene3D" id="3.30.200.20">
    <property type="entry name" value="Phosphorylase Kinase, domain 1"/>
    <property type="match status" value="1"/>
</dbReference>
<evidence type="ECO:0000256" key="8">
    <source>
        <dbReference type="ARBA" id="ARBA00022737"/>
    </source>
</evidence>
<keyword evidence="12 15" id="KW-0067">ATP-binding</keyword>
<dbReference type="Gene3D" id="2.30.42.10">
    <property type="match status" value="1"/>
</dbReference>
<dbReference type="InterPro" id="IPR001478">
    <property type="entry name" value="PDZ"/>
</dbReference>
<dbReference type="EMBL" id="JAPXFL010000015">
    <property type="protein sequence ID" value="KAK9497168.1"/>
    <property type="molecule type" value="Genomic_DNA"/>
</dbReference>
<feature type="domain" description="PDZ" evidence="18">
    <location>
        <begin position="196"/>
        <end position="237"/>
    </location>
</feature>
<dbReference type="Gene3D" id="2.10.110.10">
    <property type="entry name" value="Cysteine Rich Protein"/>
    <property type="match status" value="2"/>
</dbReference>
<dbReference type="PROSITE" id="PS00478">
    <property type="entry name" value="LIM_DOMAIN_1"/>
    <property type="match status" value="1"/>
</dbReference>
<reference evidence="19 20" key="1">
    <citation type="submission" date="2022-12" db="EMBL/GenBank/DDBJ databases">
        <title>Chromosome-level genome assembly of true bugs.</title>
        <authorList>
            <person name="Ma L."/>
            <person name="Li H."/>
        </authorList>
    </citation>
    <scope>NUCLEOTIDE SEQUENCE [LARGE SCALE GENOMIC DNA]</scope>
    <source>
        <strain evidence="19">Lab_2022b</strain>
    </source>
</reference>
<keyword evidence="6" id="KW-0808">Transferase</keyword>
<keyword evidence="20" id="KW-1185">Reference proteome</keyword>
<dbReference type="GO" id="GO:0004674">
    <property type="term" value="F:protein serine/threonine kinase activity"/>
    <property type="evidence" value="ECO:0007669"/>
    <property type="project" value="UniProtKB-KW"/>
</dbReference>
<evidence type="ECO:0000256" key="12">
    <source>
        <dbReference type="ARBA" id="ARBA00022840"/>
    </source>
</evidence>
<evidence type="ECO:0000256" key="9">
    <source>
        <dbReference type="ARBA" id="ARBA00022741"/>
    </source>
</evidence>
<dbReference type="AlphaFoldDB" id="A0AAW1CHX5"/>
<dbReference type="SUPFAM" id="SSF56112">
    <property type="entry name" value="Protein kinase-like (PK-like)"/>
    <property type="match status" value="1"/>
</dbReference>
<dbReference type="GO" id="GO:0005737">
    <property type="term" value="C:cytoplasm"/>
    <property type="evidence" value="ECO:0007669"/>
    <property type="project" value="UniProtKB-SubCell"/>
</dbReference>
<evidence type="ECO:0000259" key="17">
    <source>
        <dbReference type="PROSITE" id="PS50023"/>
    </source>
</evidence>
<evidence type="ECO:0000256" key="15">
    <source>
        <dbReference type="PROSITE-ProRule" id="PRU10141"/>
    </source>
</evidence>
<dbReference type="PROSITE" id="PS00107">
    <property type="entry name" value="PROTEIN_KINASE_ATP"/>
    <property type="match status" value="1"/>
</dbReference>
<evidence type="ECO:0000256" key="10">
    <source>
        <dbReference type="ARBA" id="ARBA00022777"/>
    </source>
</evidence>
<dbReference type="InterPro" id="IPR000719">
    <property type="entry name" value="Prot_kinase_dom"/>
</dbReference>
<evidence type="ECO:0000256" key="2">
    <source>
        <dbReference type="ARBA" id="ARBA00005843"/>
    </source>
</evidence>
<dbReference type="EC" id="2.7.11.1" evidence="3"/>
<evidence type="ECO:0000256" key="7">
    <source>
        <dbReference type="ARBA" id="ARBA00022723"/>
    </source>
</evidence>
<dbReference type="SUPFAM" id="SSF57716">
    <property type="entry name" value="Glucocorticoid receptor-like (DNA-binding domain)"/>
    <property type="match status" value="2"/>
</dbReference>
<keyword evidence="4" id="KW-0963">Cytoplasm</keyword>
<dbReference type="PROSITE" id="PS50023">
    <property type="entry name" value="LIM_DOMAIN_2"/>
    <property type="match status" value="1"/>
</dbReference>
<evidence type="ECO:0000259" key="18">
    <source>
        <dbReference type="PROSITE" id="PS50106"/>
    </source>
</evidence>
<accession>A0AAW1CHX5</accession>
<evidence type="ECO:0000256" key="3">
    <source>
        <dbReference type="ARBA" id="ARBA00012513"/>
    </source>
</evidence>
<keyword evidence="9 15" id="KW-0547">Nucleotide-binding</keyword>
<proteinExistence type="inferred from homology"/>
<keyword evidence="7 14" id="KW-0479">Metal-binding</keyword>
<dbReference type="Gene3D" id="1.10.510.10">
    <property type="entry name" value="Transferase(Phosphotransferase) domain 1"/>
    <property type="match status" value="1"/>
</dbReference>
<evidence type="ECO:0000256" key="1">
    <source>
        <dbReference type="ARBA" id="ARBA00004496"/>
    </source>
</evidence>
<evidence type="ECO:0000256" key="4">
    <source>
        <dbReference type="ARBA" id="ARBA00022490"/>
    </source>
</evidence>
<dbReference type="InterPro" id="IPR050940">
    <property type="entry name" value="Actin_reg-Ser/Thr_kinase"/>
</dbReference>
<dbReference type="Pfam" id="PF00069">
    <property type="entry name" value="Pkinase"/>
    <property type="match status" value="1"/>
</dbReference>
<dbReference type="GO" id="GO:0005634">
    <property type="term" value="C:nucleus"/>
    <property type="evidence" value="ECO:0007669"/>
    <property type="project" value="TreeGrafter"/>
</dbReference>
<dbReference type="CDD" id="cd09365">
    <property type="entry name" value="LIM2_LIMK"/>
    <property type="match status" value="1"/>
</dbReference>
<comment type="similarity">
    <text evidence="2">Belongs to the protein kinase superfamily. TKL Ser/Thr protein kinase family.</text>
</comment>
<dbReference type="PROSITE" id="PS50011">
    <property type="entry name" value="PROTEIN_KINASE_DOM"/>
    <property type="match status" value="1"/>
</dbReference>
<dbReference type="InterPro" id="IPR011009">
    <property type="entry name" value="Kinase-like_dom_sf"/>
</dbReference>
<comment type="subcellular location">
    <subcellularLocation>
        <location evidence="1">Cytoplasm</location>
    </subcellularLocation>
</comment>
<dbReference type="Proteomes" id="UP001461498">
    <property type="component" value="Unassembled WGS sequence"/>
</dbReference>
<dbReference type="InterPro" id="IPR017441">
    <property type="entry name" value="Protein_kinase_ATP_BS"/>
</dbReference>
<dbReference type="InterPro" id="IPR036034">
    <property type="entry name" value="PDZ_sf"/>
</dbReference>
<gene>
    <name evidence="19" type="ORF">O3M35_004536</name>
</gene>
<feature type="domain" description="Protein kinase" evidence="16">
    <location>
        <begin position="335"/>
        <end position="599"/>
    </location>
</feature>
<evidence type="ECO:0000256" key="5">
    <source>
        <dbReference type="ARBA" id="ARBA00022527"/>
    </source>
</evidence>
<organism evidence="19 20">
    <name type="scientific">Rhynocoris fuscipes</name>
    <dbReference type="NCBI Taxonomy" id="488301"/>
    <lineage>
        <taxon>Eukaryota</taxon>
        <taxon>Metazoa</taxon>
        <taxon>Ecdysozoa</taxon>
        <taxon>Arthropoda</taxon>
        <taxon>Hexapoda</taxon>
        <taxon>Insecta</taxon>
        <taxon>Pterygota</taxon>
        <taxon>Neoptera</taxon>
        <taxon>Paraneoptera</taxon>
        <taxon>Hemiptera</taxon>
        <taxon>Heteroptera</taxon>
        <taxon>Panheteroptera</taxon>
        <taxon>Cimicomorpha</taxon>
        <taxon>Reduviidae</taxon>
        <taxon>Harpactorinae</taxon>
        <taxon>Harpactorini</taxon>
        <taxon>Rhynocoris</taxon>
    </lineage>
</organism>
<protein>
    <recommendedName>
        <fullName evidence="3">non-specific serine/threonine protein kinase</fullName>
        <ecNumber evidence="3">2.7.11.1</ecNumber>
    </recommendedName>
</protein>
<keyword evidence="13 14" id="KW-0440">LIM domain</keyword>
<dbReference type="PANTHER" id="PTHR46485:SF4">
    <property type="entry name" value="LIM DOMAIN KINASE 1"/>
    <property type="match status" value="1"/>
</dbReference>
<dbReference type="FunFam" id="3.30.200.20:FF:000038">
    <property type="entry name" value="LIM domain kinase 2"/>
    <property type="match status" value="1"/>
</dbReference>
<evidence type="ECO:0000256" key="6">
    <source>
        <dbReference type="ARBA" id="ARBA00022679"/>
    </source>
</evidence>
<feature type="binding site" evidence="15">
    <location>
        <position position="364"/>
    </location>
    <ligand>
        <name>ATP</name>
        <dbReference type="ChEBI" id="CHEBI:30616"/>
    </ligand>
</feature>